<organism evidence="11 12">
    <name type="scientific">Enterococcus pallens ATCC BAA-351</name>
    <dbReference type="NCBI Taxonomy" id="1158607"/>
    <lineage>
        <taxon>Bacteria</taxon>
        <taxon>Bacillati</taxon>
        <taxon>Bacillota</taxon>
        <taxon>Bacilli</taxon>
        <taxon>Lactobacillales</taxon>
        <taxon>Enterococcaceae</taxon>
        <taxon>Enterococcus</taxon>
    </lineage>
</organism>
<dbReference type="GO" id="GO:0006355">
    <property type="term" value="P:regulation of DNA-templated transcription"/>
    <property type="evidence" value="ECO:0007669"/>
    <property type="project" value="InterPro"/>
</dbReference>
<dbReference type="eggNOG" id="COG0745">
    <property type="taxonomic scope" value="Bacteria"/>
</dbReference>
<dbReference type="CDD" id="cd00383">
    <property type="entry name" value="trans_reg_C"/>
    <property type="match status" value="1"/>
</dbReference>
<evidence type="ECO:0000313" key="12">
    <source>
        <dbReference type="Proteomes" id="UP000013782"/>
    </source>
</evidence>
<dbReference type="Gene3D" id="6.10.250.690">
    <property type="match status" value="1"/>
</dbReference>
<dbReference type="GO" id="GO:0005829">
    <property type="term" value="C:cytosol"/>
    <property type="evidence" value="ECO:0007669"/>
    <property type="project" value="TreeGrafter"/>
</dbReference>
<dbReference type="FunFam" id="1.10.10.10:FF:000018">
    <property type="entry name" value="DNA-binding response regulator ResD"/>
    <property type="match status" value="1"/>
</dbReference>
<dbReference type="PANTHER" id="PTHR48111">
    <property type="entry name" value="REGULATOR OF RPOS"/>
    <property type="match status" value="1"/>
</dbReference>
<feature type="domain" description="Response regulatory" evidence="9">
    <location>
        <begin position="2"/>
        <end position="115"/>
    </location>
</feature>
<dbReference type="SMART" id="SM00448">
    <property type="entry name" value="REC"/>
    <property type="match status" value="1"/>
</dbReference>
<evidence type="ECO:0000256" key="1">
    <source>
        <dbReference type="ARBA" id="ARBA00022553"/>
    </source>
</evidence>
<keyword evidence="12" id="KW-1185">Reference proteome</keyword>
<dbReference type="CDD" id="cd17574">
    <property type="entry name" value="REC_OmpR"/>
    <property type="match status" value="1"/>
</dbReference>
<proteinExistence type="predicted"/>
<dbReference type="SMART" id="SM00862">
    <property type="entry name" value="Trans_reg_C"/>
    <property type="match status" value="1"/>
</dbReference>
<dbReference type="SUPFAM" id="SSF52172">
    <property type="entry name" value="CheY-like"/>
    <property type="match status" value="1"/>
</dbReference>
<evidence type="ECO:0008006" key="13">
    <source>
        <dbReference type="Google" id="ProtNLM"/>
    </source>
</evidence>
<gene>
    <name evidence="11" type="ORF">UAU_01952</name>
</gene>
<feature type="DNA-binding region" description="OmpR/PhoB-type" evidence="8">
    <location>
        <begin position="125"/>
        <end position="224"/>
    </location>
</feature>
<dbReference type="Pfam" id="PF00072">
    <property type="entry name" value="Response_reg"/>
    <property type="match status" value="1"/>
</dbReference>
<feature type="domain" description="OmpR/PhoB-type" evidence="10">
    <location>
        <begin position="125"/>
        <end position="224"/>
    </location>
</feature>
<dbReference type="HOGENOM" id="CLU_000445_30_4_9"/>
<dbReference type="Pfam" id="PF00486">
    <property type="entry name" value="Trans_reg_C"/>
    <property type="match status" value="1"/>
</dbReference>
<dbReference type="InterPro" id="IPR036388">
    <property type="entry name" value="WH-like_DNA-bd_sf"/>
</dbReference>
<evidence type="ECO:0000256" key="6">
    <source>
        <dbReference type="ARBA" id="ARBA00023163"/>
    </source>
</evidence>
<evidence type="ECO:0000256" key="4">
    <source>
        <dbReference type="ARBA" id="ARBA00023125"/>
    </source>
</evidence>
<evidence type="ECO:0000256" key="5">
    <source>
        <dbReference type="ARBA" id="ARBA00023159"/>
    </source>
</evidence>
<dbReference type="InterPro" id="IPR039420">
    <property type="entry name" value="WalR-like"/>
</dbReference>
<keyword evidence="4 8" id="KW-0238">DNA-binding</keyword>
<keyword evidence="1 7" id="KW-0597">Phosphoprotein</keyword>
<dbReference type="Gene3D" id="1.10.10.10">
    <property type="entry name" value="Winged helix-like DNA-binding domain superfamily/Winged helix DNA-binding domain"/>
    <property type="match status" value="1"/>
</dbReference>
<sequence>MRLLIIDDDQTICQLLQQVFEEKNWITQIAADGLTALNLLKKESFDLIFLDLSLPFKSGDTVLIELRKFSAIPVIVISAKELVTTKVDLLKIGADDYITKPFDIDEVAARAEAVLRRNPAWTAENEQKRFKNLTLHSTEQTVLVNQQEVLLTSTEFNILQLLMEHPTKVYSKRNIFESVWKEPYHDDGHTINVHVSALRTKLNQADPQTDYIETVWGVGYRLSKKIPAKELT</sequence>
<dbReference type="RefSeq" id="WP_010756943.1">
    <property type="nucleotide sequence ID" value="NZ_ASWD01000001.1"/>
</dbReference>
<evidence type="ECO:0000256" key="3">
    <source>
        <dbReference type="ARBA" id="ARBA00023015"/>
    </source>
</evidence>
<protein>
    <recommendedName>
        <fullName evidence="13">DNA-binding response regulator</fullName>
    </recommendedName>
</protein>
<keyword evidence="5" id="KW-0010">Activator</keyword>
<dbReference type="InterPro" id="IPR001789">
    <property type="entry name" value="Sig_transdc_resp-reg_receiver"/>
</dbReference>
<dbReference type="InterPro" id="IPR001867">
    <property type="entry name" value="OmpR/PhoB-type_DNA-bd"/>
</dbReference>
<dbReference type="PATRIC" id="fig|1158607.3.peg.1919"/>
<evidence type="ECO:0000256" key="7">
    <source>
        <dbReference type="PROSITE-ProRule" id="PRU00169"/>
    </source>
</evidence>
<dbReference type="PROSITE" id="PS51755">
    <property type="entry name" value="OMPR_PHOB"/>
    <property type="match status" value="1"/>
</dbReference>
<dbReference type="PANTHER" id="PTHR48111:SF2">
    <property type="entry name" value="RESPONSE REGULATOR SAER"/>
    <property type="match status" value="1"/>
</dbReference>
<dbReference type="GO" id="GO:0032993">
    <property type="term" value="C:protein-DNA complex"/>
    <property type="evidence" value="ECO:0007669"/>
    <property type="project" value="TreeGrafter"/>
</dbReference>
<dbReference type="InterPro" id="IPR011006">
    <property type="entry name" value="CheY-like_superfamily"/>
</dbReference>
<reference evidence="11 12" key="1">
    <citation type="submission" date="2013-02" db="EMBL/GenBank/DDBJ databases">
        <title>The Genome Sequence of Enterococcus pallens BAA-351.</title>
        <authorList>
            <consortium name="The Broad Institute Genome Sequencing Platform"/>
            <consortium name="The Broad Institute Genome Sequencing Center for Infectious Disease"/>
            <person name="Earl A.M."/>
            <person name="Gilmore M.S."/>
            <person name="Lebreton F."/>
            <person name="Walker B."/>
            <person name="Young S.K."/>
            <person name="Zeng Q."/>
            <person name="Gargeya S."/>
            <person name="Fitzgerald M."/>
            <person name="Haas B."/>
            <person name="Abouelleil A."/>
            <person name="Alvarado L."/>
            <person name="Arachchi H.M."/>
            <person name="Berlin A.M."/>
            <person name="Chapman S.B."/>
            <person name="Dewar J."/>
            <person name="Goldberg J."/>
            <person name="Griggs A."/>
            <person name="Gujja S."/>
            <person name="Hansen M."/>
            <person name="Howarth C."/>
            <person name="Imamovic A."/>
            <person name="Larimer J."/>
            <person name="McCowan C."/>
            <person name="Murphy C."/>
            <person name="Neiman D."/>
            <person name="Pearson M."/>
            <person name="Priest M."/>
            <person name="Roberts A."/>
            <person name="Saif S."/>
            <person name="Shea T."/>
            <person name="Sisk P."/>
            <person name="Sykes S."/>
            <person name="Wortman J."/>
            <person name="Nusbaum C."/>
            <person name="Birren B."/>
        </authorList>
    </citation>
    <scope>NUCLEOTIDE SEQUENCE [LARGE SCALE GENOMIC DNA]</scope>
    <source>
        <strain evidence="11 12">ATCC BAA-351</strain>
    </source>
</reference>
<dbReference type="Proteomes" id="UP000013782">
    <property type="component" value="Unassembled WGS sequence"/>
</dbReference>
<dbReference type="AlphaFoldDB" id="R2QCQ4"/>
<dbReference type="GO" id="GO:0000976">
    <property type="term" value="F:transcription cis-regulatory region binding"/>
    <property type="evidence" value="ECO:0007669"/>
    <property type="project" value="TreeGrafter"/>
</dbReference>
<dbReference type="GO" id="GO:0000156">
    <property type="term" value="F:phosphorelay response regulator activity"/>
    <property type="evidence" value="ECO:0007669"/>
    <property type="project" value="TreeGrafter"/>
</dbReference>
<name>R2QCQ4_9ENTE</name>
<keyword evidence="6" id="KW-0804">Transcription</keyword>
<comment type="caution">
    <text evidence="11">The sequence shown here is derived from an EMBL/GenBank/DDBJ whole genome shotgun (WGS) entry which is preliminary data.</text>
</comment>
<evidence type="ECO:0000259" key="9">
    <source>
        <dbReference type="PROSITE" id="PS50110"/>
    </source>
</evidence>
<evidence type="ECO:0000256" key="2">
    <source>
        <dbReference type="ARBA" id="ARBA00023012"/>
    </source>
</evidence>
<evidence type="ECO:0000259" key="10">
    <source>
        <dbReference type="PROSITE" id="PS51755"/>
    </source>
</evidence>
<evidence type="ECO:0000256" key="8">
    <source>
        <dbReference type="PROSITE-ProRule" id="PRU01091"/>
    </source>
</evidence>
<accession>R2QCQ4</accession>
<evidence type="ECO:0000313" key="11">
    <source>
        <dbReference type="EMBL" id="EOH94217.1"/>
    </source>
</evidence>
<feature type="modified residue" description="4-aspartylphosphate" evidence="7">
    <location>
        <position position="51"/>
    </location>
</feature>
<keyword evidence="2" id="KW-0902">Two-component regulatory system</keyword>
<dbReference type="EMBL" id="AJAQ01000015">
    <property type="protein sequence ID" value="EOH94217.1"/>
    <property type="molecule type" value="Genomic_DNA"/>
</dbReference>
<dbReference type="Gene3D" id="3.40.50.2300">
    <property type="match status" value="1"/>
</dbReference>
<keyword evidence="3" id="KW-0805">Transcription regulation</keyword>
<dbReference type="PROSITE" id="PS50110">
    <property type="entry name" value="RESPONSE_REGULATORY"/>
    <property type="match status" value="1"/>
</dbReference>
<dbReference type="STRING" id="160454.RV10_GL001995"/>
<dbReference type="OrthoDB" id="1655504at2"/>